<gene>
    <name evidence="1" type="ORF">D9758_011207</name>
</gene>
<keyword evidence="2" id="KW-1185">Reference proteome</keyword>
<evidence type="ECO:0008006" key="3">
    <source>
        <dbReference type="Google" id="ProtNLM"/>
    </source>
</evidence>
<accession>A0A8H5D7F0</accession>
<name>A0A8H5D7F0_9AGAR</name>
<dbReference type="Proteomes" id="UP000559256">
    <property type="component" value="Unassembled WGS sequence"/>
</dbReference>
<dbReference type="EMBL" id="JAACJM010000058">
    <property type="protein sequence ID" value="KAF5354549.1"/>
    <property type="molecule type" value="Genomic_DNA"/>
</dbReference>
<evidence type="ECO:0000313" key="1">
    <source>
        <dbReference type="EMBL" id="KAF5354549.1"/>
    </source>
</evidence>
<protein>
    <recommendedName>
        <fullName evidence="3">F-box domain-containing protein</fullName>
    </recommendedName>
</protein>
<proteinExistence type="predicted"/>
<sequence>MGVTTSLSRQGTDEYITDFLTQKQEEDMLEEYNAVRHAHKYKKLDVDMPRFPGQEICLVGRLLKFREKEVIARDPNAGGDLTEAILPGVDKPSLTEEIPFELLSEIFIHSIIPAKEDQSAAAFPSTLARVCQRWCNVAYATPQLWTAFSIEFPILLDPSQEAIASRLDRSKGLPLTLHLKAGKCFDLRILPELVAWRDVLRLLMREFSRWQHLTFALFKNDDGLLLEPSVEDICQIMGSAESFLALVSAIRLACAFLTFDGGYWNTDNFPGLPLDTWPLVENLSIIRCHYSFLLEFLQYGELQNLRHFAVEDIQGLEDDIPHGAVLFNFSSLSIIQNDIWEMSYLMEPLAQAIEVPALKSLTIGILEAVDSHFVLGDSEWIDLCTFLEDTQCAASLEELHLQNPLELVTPLRLLPNLQFLSVIEMSPDDDVKTLDDFSWALRINDQTGSRASEVLLPKLKSLKVITGIDTQFSLAYLAQAVDSRWIPKSKDTPVVCLESFHLTLGKKKRDGKGKKHFKTFRILAQDGLKFTYTIV</sequence>
<comment type="caution">
    <text evidence="1">The sequence shown here is derived from an EMBL/GenBank/DDBJ whole genome shotgun (WGS) entry which is preliminary data.</text>
</comment>
<organism evidence="1 2">
    <name type="scientific">Tetrapyrgos nigripes</name>
    <dbReference type="NCBI Taxonomy" id="182062"/>
    <lineage>
        <taxon>Eukaryota</taxon>
        <taxon>Fungi</taxon>
        <taxon>Dikarya</taxon>
        <taxon>Basidiomycota</taxon>
        <taxon>Agaricomycotina</taxon>
        <taxon>Agaricomycetes</taxon>
        <taxon>Agaricomycetidae</taxon>
        <taxon>Agaricales</taxon>
        <taxon>Marasmiineae</taxon>
        <taxon>Marasmiaceae</taxon>
        <taxon>Tetrapyrgos</taxon>
    </lineage>
</organism>
<reference evidence="1 2" key="1">
    <citation type="journal article" date="2020" name="ISME J.">
        <title>Uncovering the hidden diversity of litter-decomposition mechanisms in mushroom-forming fungi.</title>
        <authorList>
            <person name="Floudas D."/>
            <person name="Bentzer J."/>
            <person name="Ahren D."/>
            <person name="Johansson T."/>
            <person name="Persson P."/>
            <person name="Tunlid A."/>
        </authorList>
    </citation>
    <scope>NUCLEOTIDE SEQUENCE [LARGE SCALE GENOMIC DNA]</scope>
    <source>
        <strain evidence="1 2">CBS 291.85</strain>
    </source>
</reference>
<evidence type="ECO:0000313" key="2">
    <source>
        <dbReference type="Proteomes" id="UP000559256"/>
    </source>
</evidence>
<dbReference type="OrthoDB" id="3139566at2759"/>
<dbReference type="AlphaFoldDB" id="A0A8H5D7F0"/>